<accession>A0AC60QN65</accession>
<comment type="caution">
    <text evidence="1">The sequence shown here is derived from an EMBL/GenBank/DDBJ whole genome shotgun (WGS) entry which is preliminary data.</text>
</comment>
<proteinExistence type="predicted"/>
<evidence type="ECO:0000313" key="1">
    <source>
        <dbReference type="EMBL" id="KAG0437343.1"/>
    </source>
</evidence>
<reference evidence="1 2" key="1">
    <citation type="journal article" date="2020" name="Cell">
        <title>Large-Scale Comparative Analyses of Tick Genomes Elucidate Their Genetic Diversity and Vector Capacities.</title>
        <authorList>
            <consortium name="Tick Genome and Microbiome Consortium (TIGMIC)"/>
            <person name="Jia N."/>
            <person name="Wang J."/>
            <person name="Shi W."/>
            <person name="Du L."/>
            <person name="Sun Y."/>
            <person name="Zhan W."/>
            <person name="Jiang J.F."/>
            <person name="Wang Q."/>
            <person name="Zhang B."/>
            <person name="Ji P."/>
            <person name="Bell-Sakyi L."/>
            <person name="Cui X.M."/>
            <person name="Yuan T.T."/>
            <person name="Jiang B.G."/>
            <person name="Yang W.F."/>
            <person name="Lam T.T."/>
            <person name="Chang Q.C."/>
            <person name="Ding S.J."/>
            <person name="Wang X.J."/>
            <person name="Zhu J.G."/>
            <person name="Ruan X.D."/>
            <person name="Zhao L."/>
            <person name="Wei J.T."/>
            <person name="Ye R.Z."/>
            <person name="Que T.C."/>
            <person name="Du C.H."/>
            <person name="Zhou Y.H."/>
            <person name="Cheng J.X."/>
            <person name="Dai P.F."/>
            <person name="Guo W.B."/>
            <person name="Han X.H."/>
            <person name="Huang E.J."/>
            <person name="Li L.F."/>
            <person name="Wei W."/>
            <person name="Gao Y.C."/>
            <person name="Liu J.Z."/>
            <person name="Shao H.Z."/>
            <person name="Wang X."/>
            <person name="Wang C.C."/>
            <person name="Yang T.C."/>
            <person name="Huo Q.B."/>
            <person name="Li W."/>
            <person name="Chen H.Y."/>
            <person name="Chen S.E."/>
            <person name="Zhou L.G."/>
            <person name="Ni X.B."/>
            <person name="Tian J.H."/>
            <person name="Sheng Y."/>
            <person name="Liu T."/>
            <person name="Pan Y.S."/>
            <person name="Xia L.Y."/>
            <person name="Li J."/>
            <person name="Zhao F."/>
            <person name="Cao W.C."/>
        </authorList>
    </citation>
    <scope>NUCLEOTIDE SEQUENCE [LARGE SCALE GENOMIC DNA]</scope>
    <source>
        <strain evidence="1">Iper-2018</strain>
    </source>
</reference>
<protein>
    <submittedName>
        <fullName evidence="1">Uncharacterized protein</fullName>
    </submittedName>
</protein>
<dbReference type="Proteomes" id="UP000805193">
    <property type="component" value="Unassembled WGS sequence"/>
</dbReference>
<gene>
    <name evidence="1" type="ORF">HPB47_017487</name>
</gene>
<name>A0AC60QN65_IXOPE</name>
<dbReference type="EMBL" id="JABSTQ010006432">
    <property type="protein sequence ID" value="KAG0437343.1"/>
    <property type="molecule type" value="Genomic_DNA"/>
</dbReference>
<evidence type="ECO:0000313" key="2">
    <source>
        <dbReference type="Proteomes" id="UP000805193"/>
    </source>
</evidence>
<sequence length="213" mass="22940">MAPGVTTPGPAFPGTRTVAAAPHTNMGPHNQANYTLERFPAPIQKPALLIFPTHPKPNSEYNQVVEALRAEVSPGELGLSEFKTRRIKGGALISSTSDYLALKAAEINQNQLTGTSEDIKVVRTFVSRDASAEEASLRGVDCFSDGREPPHSLLPGVFSLRAHCGTVPGASTMHALRRLAPGSGLRWAEQAELLSLRRTPTSPLPKHKHRTQL</sequence>
<keyword evidence="2" id="KW-1185">Reference proteome</keyword>
<organism evidence="1 2">
    <name type="scientific">Ixodes persulcatus</name>
    <name type="common">Taiga tick</name>
    <dbReference type="NCBI Taxonomy" id="34615"/>
    <lineage>
        <taxon>Eukaryota</taxon>
        <taxon>Metazoa</taxon>
        <taxon>Ecdysozoa</taxon>
        <taxon>Arthropoda</taxon>
        <taxon>Chelicerata</taxon>
        <taxon>Arachnida</taxon>
        <taxon>Acari</taxon>
        <taxon>Parasitiformes</taxon>
        <taxon>Ixodida</taxon>
        <taxon>Ixodoidea</taxon>
        <taxon>Ixodidae</taxon>
        <taxon>Ixodinae</taxon>
        <taxon>Ixodes</taxon>
    </lineage>
</organism>